<accession>A0ABN0YD85</accession>
<dbReference type="CDD" id="cd17470">
    <property type="entry name" value="T3SS_Flik_C"/>
    <property type="match status" value="1"/>
</dbReference>
<feature type="region of interest" description="Disordered" evidence="1">
    <location>
        <begin position="108"/>
        <end position="160"/>
    </location>
</feature>
<dbReference type="EMBL" id="BAAAEJ010000007">
    <property type="protein sequence ID" value="GAA0391373.1"/>
    <property type="molecule type" value="Genomic_DNA"/>
</dbReference>
<protein>
    <recommendedName>
        <fullName evidence="2">Flagellar hook-length control protein-like C-terminal domain-containing protein</fullName>
    </recommendedName>
</protein>
<feature type="domain" description="Flagellar hook-length control protein-like C-terminal" evidence="2">
    <location>
        <begin position="387"/>
        <end position="467"/>
    </location>
</feature>
<dbReference type="Pfam" id="PF02120">
    <property type="entry name" value="Flg_hook"/>
    <property type="match status" value="1"/>
</dbReference>
<evidence type="ECO:0000313" key="4">
    <source>
        <dbReference type="Proteomes" id="UP001500791"/>
    </source>
</evidence>
<evidence type="ECO:0000256" key="1">
    <source>
        <dbReference type="SAM" id="MobiDB-lite"/>
    </source>
</evidence>
<gene>
    <name evidence="3" type="ORF">GCM10009093_17500</name>
</gene>
<dbReference type="Proteomes" id="UP001500791">
    <property type="component" value="Unassembled WGS sequence"/>
</dbReference>
<evidence type="ECO:0000313" key="3">
    <source>
        <dbReference type="EMBL" id="GAA0391373.1"/>
    </source>
</evidence>
<proteinExistence type="predicted"/>
<dbReference type="Gene3D" id="3.30.750.140">
    <property type="match status" value="1"/>
</dbReference>
<organism evidence="3 4">
    <name type="scientific">Brevundimonas terrae</name>
    <dbReference type="NCBI Taxonomy" id="363631"/>
    <lineage>
        <taxon>Bacteria</taxon>
        <taxon>Pseudomonadati</taxon>
        <taxon>Pseudomonadota</taxon>
        <taxon>Alphaproteobacteria</taxon>
        <taxon>Caulobacterales</taxon>
        <taxon>Caulobacteraceae</taxon>
        <taxon>Brevundimonas</taxon>
    </lineage>
</organism>
<dbReference type="InterPro" id="IPR038610">
    <property type="entry name" value="FliK-like_C_sf"/>
</dbReference>
<dbReference type="InterPro" id="IPR021136">
    <property type="entry name" value="Flagellar_hook_control-like_C"/>
</dbReference>
<feature type="compositionally biased region" description="Low complexity" evidence="1">
    <location>
        <begin position="220"/>
        <end position="230"/>
    </location>
</feature>
<reference evidence="3 4" key="1">
    <citation type="journal article" date="2019" name="Int. J. Syst. Evol. Microbiol.">
        <title>The Global Catalogue of Microorganisms (GCM) 10K type strain sequencing project: providing services to taxonomists for standard genome sequencing and annotation.</title>
        <authorList>
            <consortium name="The Broad Institute Genomics Platform"/>
            <consortium name="The Broad Institute Genome Sequencing Center for Infectious Disease"/>
            <person name="Wu L."/>
            <person name="Ma J."/>
        </authorList>
    </citation>
    <scope>NUCLEOTIDE SEQUENCE [LARGE SCALE GENOMIC DNA]</scope>
    <source>
        <strain evidence="3 4">JCM 13476</strain>
    </source>
</reference>
<name>A0ABN0YD85_9CAUL</name>
<feature type="region of interest" description="Disordered" evidence="1">
    <location>
        <begin position="220"/>
        <end position="241"/>
    </location>
</feature>
<comment type="caution">
    <text evidence="3">The sequence shown here is derived from an EMBL/GenBank/DDBJ whole genome shotgun (WGS) entry which is preliminary data.</text>
</comment>
<sequence>MFPAQKTPTLTNSYRWAMSASAILSVLPLGAPHGAAGFGVSANSAGTDSATDNAFAGLLDAVMDSETPTTKEAVAKDTITSGDNVAAFAFAAPPSPILPVTPVEAPPVETAEVSAENADTAETKAPAPDAFRLPDSETPQTSAPDAEPETKTEPDPEADPAVLAAPVNAPAPAPVDAAPEPVAKPETRLNLRPEVPLMAQLATDDTATAPDAEQAEILAPAPSAQDAEAASRQRAQQVEATLRQTQNPQLLATTAAQALQVAPKTTGEFKSNAAAHRLDKGGNALTADMSAETTAATATTTGGNQASTMASSMADAAAASATPEQAQAARSAPAPLLPADAAPEAQAAMAEIAQNATGADTAAARLDQTRLSAATFNTTAEIAAQFVQKLGQRVARFDMVLTPETLGTVEIAMEVGADGDVKARMVFDTPAAANELRARAEELRRQLNEAGFQISENALEFTDRESDQRGGFQQFMSDGRSGRRAFAGSSRLAEQADAPPPVWQSLNLAPTGVDMKV</sequence>
<evidence type="ECO:0000259" key="2">
    <source>
        <dbReference type="Pfam" id="PF02120"/>
    </source>
</evidence>
<keyword evidence="4" id="KW-1185">Reference proteome</keyword>